<evidence type="ECO:0000256" key="2">
    <source>
        <dbReference type="ARBA" id="ARBA00012438"/>
    </source>
</evidence>
<dbReference type="Gene3D" id="3.30.450.20">
    <property type="entry name" value="PAS domain"/>
    <property type="match status" value="1"/>
</dbReference>
<dbReference type="PANTHER" id="PTHR41523:SF8">
    <property type="entry name" value="ETHYLENE RESPONSE SENSOR PROTEIN"/>
    <property type="match status" value="1"/>
</dbReference>
<protein>
    <recommendedName>
        <fullName evidence="2">histidine kinase</fullName>
        <ecNumber evidence="2">2.7.13.3</ecNumber>
    </recommendedName>
</protein>
<keyword evidence="6" id="KW-0418">Kinase</keyword>
<dbReference type="EC" id="2.7.13.3" evidence="2"/>
<feature type="domain" description="Histidine kinase/HSP90-like ATPase" evidence="10">
    <location>
        <begin position="744"/>
        <end position="842"/>
    </location>
</feature>
<keyword evidence="9" id="KW-0812">Transmembrane</keyword>
<evidence type="ECO:0000256" key="1">
    <source>
        <dbReference type="ARBA" id="ARBA00000085"/>
    </source>
</evidence>
<feature type="repeat" description="TPR" evidence="8">
    <location>
        <begin position="431"/>
        <end position="464"/>
    </location>
</feature>
<dbReference type="PROSITE" id="PS50005">
    <property type="entry name" value="TPR"/>
    <property type="match status" value="2"/>
</dbReference>
<evidence type="ECO:0000256" key="7">
    <source>
        <dbReference type="ARBA" id="ARBA00022840"/>
    </source>
</evidence>
<dbReference type="InterPro" id="IPR003594">
    <property type="entry name" value="HATPase_dom"/>
</dbReference>
<name>A0A7K1U4Z1_9BACT</name>
<dbReference type="Proteomes" id="UP000461730">
    <property type="component" value="Unassembled WGS sequence"/>
</dbReference>
<keyword evidence="5" id="KW-0547">Nucleotide-binding</keyword>
<dbReference type="SMART" id="SM00387">
    <property type="entry name" value="HATPase_c"/>
    <property type="match status" value="1"/>
</dbReference>
<dbReference type="GO" id="GO:0004673">
    <property type="term" value="F:protein histidine kinase activity"/>
    <property type="evidence" value="ECO:0007669"/>
    <property type="project" value="UniProtKB-EC"/>
</dbReference>
<evidence type="ECO:0000313" key="11">
    <source>
        <dbReference type="EMBL" id="MVT09428.1"/>
    </source>
</evidence>
<sequence>MLQVQTFAYRADHRMKYHHPKRRLILLLMLFVGASLTVPQACLGQHIDGETIPELYRQLASCKKDEERLTLWLVLGKRYLLKIGTVRSDIDSAKYYSGHSKAIAMQLGLDSIAGEADILLLKAYLEINDQRSAAALLHHPARSVTDIRVLLLTGENYMYRHGVGKTDYDSTRYMFSEALRLSRELRSVRWEAEALRFQAKYFFELRDLEKGRQLFEQAIELIAGTGNKYLQGIFWIDYGYNIPDTDSTFDEKIRYISKSVELFHEAGKADREIWAVRTRAEVFRRQGKLDTAAAELIRAVEMQKRAGYKNFHESYQPLTEIYMFKGDYDNALMFALSAVKSMEQTGDTSYAAYIYERLGDIYSEIGEPSQSVSWYTRASDAFERAADKEPVIRIKCHTAIQLVVLQKAGEALDLLLRAKAAYQPLIPVHRQIFARAMGECYEALGQYEQAARYFHQMMDLERTVHLGNQISAGAYYAFGRFNFETGALQKAAAYLDTALHFSPGRVPLVNLKDIHLMLFKIDSLGGDFNAAISHLQAFQQIKDRIFNEKKIRQFNELMLRYEAEKNKKDIASLQNIASHQQRELRQAGQIRQFILITSFLLLLLLVLAYSRYRSKQRHNLVLRSKQAEISLKNQSLEKMVKEKEWLVREVHHRVKNNLQIIISLLETQYGYLEHEHAIRAIRESTGRMQAISLLHQKLYQPGNSATIDMELYVRELVSYLRESYACDTLIQADIQVSSVRLDISQAVPVGMIIHEAVSNAIKYALPGNSCCRVKISLKELPGDVMKLVIRDNGPGLPEGLDFGASSSLGIRLIRTFTEQLEGSFTVTNDHGLKLLIRFQKTR</sequence>
<dbReference type="RefSeq" id="WP_157306874.1">
    <property type="nucleotide sequence ID" value="NZ_WRXN01000005.1"/>
</dbReference>
<evidence type="ECO:0000256" key="8">
    <source>
        <dbReference type="PROSITE-ProRule" id="PRU00339"/>
    </source>
</evidence>
<feature type="repeat" description="TPR" evidence="8">
    <location>
        <begin position="472"/>
        <end position="505"/>
    </location>
</feature>
<dbReference type="SUPFAM" id="SSF48452">
    <property type="entry name" value="TPR-like"/>
    <property type="match status" value="3"/>
</dbReference>
<organism evidence="11 12">
    <name type="scientific">Chitinophaga tropicalis</name>
    <dbReference type="NCBI Taxonomy" id="2683588"/>
    <lineage>
        <taxon>Bacteria</taxon>
        <taxon>Pseudomonadati</taxon>
        <taxon>Bacteroidota</taxon>
        <taxon>Chitinophagia</taxon>
        <taxon>Chitinophagales</taxon>
        <taxon>Chitinophagaceae</taxon>
        <taxon>Chitinophaga</taxon>
    </lineage>
</organism>
<evidence type="ECO:0000256" key="9">
    <source>
        <dbReference type="SAM" id="Phobius"/>
    </source>
</evidence>
<dbReference type="AlphaFoldDB" id="A0A7K1U4Z1"/>
<evidence type="ECO:0000313" key="12">
    <source>
        <dbReference type="Proteomes" id="UP000461730"/>
    </source>
</evidence>
<dbReference type="Gene3D" id="3.30.565.10">
    <property type="entry name" value="Histidine kinase-like ATPase, C-terminal domain"/>
    <property type="match status" value="1"/>
</dbReference>
<evidence type="ECO:0000256" key="3">
    <source>
        <dbReference type="ARBA" id="ARBA00022553"/>
    </source>
</evidence>
<feature type="transmembrane region" description="Helical" evidence="9">
    <location>
        <begin position="590"/>
        <end position="609"/>
    </location>
</feature>
<gene>
    <name evidence="11" type="ORF">GO493_14250</name>
</gene>
<comment type="caution">
    <text evidence="11">The sequence shown here is derived from an EMBL/GenBank/DDBJ whole genome shotgun (WGS) entry which is preliminary data.</text>
</comment>
<keyword evidence="8" id="KW-0802">TPR repeat</keyword>
<dbReference type="EMBL" id="WRXN01000005">
    <property type="protein sequence ID" value="MVT09428.1"/>
    <property type="molecule type" value="Genomic_DNA"/>
</dbReference>
<dbReference type="Pfam" id="PF02518">
    <property type="entry name" value="HATPase_c"/>
    <property type="match status" value="1"/>
</dbReference>
<dbReference type="SUPFAM" id="SSF55874">
    <property type="entry name" value="ATPase domain of HSP90 chaperone/DNA topoisomerase II/histidine kinase"/>
    <property type="match status" value="1"/>
</dbReference>
<evidence type="ECO:0000256" key="5">
    <source>
        <dbReference type="ARBA" id="ARBA00022741"/>
    </source>
</evidence>
<keyword evidence="7" id="KW-0067">ATP-binding</keyword>
<keyword evidence="4" id="KW-0808">Transferase</keyword>
<dbReference type="Pfam" id="PF13176">
    <property type="entry name" value="TPR_7"/>
    <property type="match status" value="1"/>
</dbReference>
<reference evidence="11 12" key="1">
    <citation type="submission" date="2019-12" db="EMBL/GenBank/DDBJ databases">
        <title>Chitinophaga sp. strain ysch24 (GDMCC 1.1355), whole genome shotgun sequence.</title>
        <authorList>
            <person name="Zhang X."/>
        </authorList>
    </citation>
    <scope>NUCLEOTIDE SEQUENCE [LARGE SCALE GENOMIC DNA]</scope>
    <source>
        <strain evidence="12">ysch24</strain>
    </source>
</reference>
<evidence type="ECO:0000259" key="10">
    <source>
        <dbReference type="SMART" id="SM00387"/>
    </source>
</evidence>
<dbReference type="GO" id="GO:0005524">
    <property type="term" value="F:ATP binding"/>
    <property type="evidence" value="ECO:0007669"/>
    <property type="project" value="UniProtKB-KW"/>
</dbReference>
<dbReference type="PANTHER" id="PTHR41523">
    <property type="entry name" value="TWO-COMPONENT SYSTEM SENSOR PROTEIN"/>
    <property type="match status" value="1"/>
</dbReference>
<evidence type="ECO:0000256" key="6">
    <source>
        <dbReference type="ARBA" id="ARBA00022777"/>
    </source>
</evidence>
<dbReference type="InterPro" id="IPR011495">
    <property type="entry name" value="Sig_transdc_His_kin_sub2_dim/P"/>
</dbReference>
<proteinExistence type="predicted"/>
<keyword evidence="3" id="KW-0597">Phosphoprotein</keyword>
<dbReference type="InterPro" id="IPR036890">
    <property type="entry name" value="HATPase_C_sf"/>
</dbReference>
<keyword evidence="12" id="KW-1185">Reference proteome</keyword>
<dbReference type="InterPro" id="IPR019734">
    <property type="entry name" value="TPR_rpt"/>
</dbReference>
<dbReference type="Gene3D" id="1.25.40.10">
    <property type="entry name" value="Tetratricopeptide repeat domain"/>
    <property type="match status" value="2"/>
</dbReference>
<dbReference type="SMART" id="SM00028">
    <property type="entry name" value="TPR"/>
    <property type="match status" value="5"/>
</dbReference>
<accession>A0A7K1U4Z1</accession>
<dbReference type="InterPro" id="IPR011990">
    <property type="entry name" value="TPR-like_helical_dom_sf"/>
</dbReference>
<dbReference type="Pfam" id="PF07568">
    <property type="entry name" value="HisKA_2"/>
    <property type="match status" value="1"/>
</dbReference>
<keyword evidence="9" id="KW-1133">Transmembrane helix</keyword>
<keyword evidence="9" id="KW-0472">Membrane</keyword>
<evidence type="ECO:0000256" key="4">
    <source>
        <dbReference type="ARBA" id="ARBA00022679"/>
    </source>
</evidence>
<comment type="catalytic activity">
    <reaction evidence="1">
        <text>ATP + protein L-histidine = ADP + protein N-phospho-L-histidine.</text>
        <dbReference type="EC" id="2.7.13.3"/>
    </reaction>
</comment>